<dbReference type="EMBL" id="CYRY02033853">
    <property type="protein sequence ID" value="VCX10541.1"/>
    <property type="molecule type" value="Genomic_DNA"/>
</dbReference>
<evidence type="ECO:0000313" key="3">
    <source>
        <dbReference type="Proteomes" id="UP000269945"/>
    </source>
</evidence>
<dbReference type="AlphaFoldDB" id="A0A9X9M0I2"/>
<dbReference type="Proteomes" id="UP000269945">
    <property type="component" value="Unassembled WGS sequence"/>
</dbReference>
<feature type="compositionally biased region" description="Pro residues" evidence="1">
    <location>
        <begin position="210"/>
        <end position="227"/>
    </location>
</feature>
<dbReference type="GO" id="GO:0007097">
    <property type="term" value="P:nuclear migration"/>
    <property type="evidence" value="ECO:0007669"/>
    <property type="project" value="TreeGrafter"/>
</dbReference>
<gene>
    <name evidence="2" type="ORF">BN2614_LOCUS2</name>
</gene>
<feature type="region of interest" description="Disordered" evidence="1">
    <location>
        <begin position="196"/>
        <end position="227"/>
    </location>
</feature>
<keyword evidence="3" id="KW-1185">Reference proteome</keyword>
<name>A0A9X9M0I2_GULGU</name>
<dbReference type="GO" id="GO:0021987">
    <property type="term" value="P:cerebral cortex development"/>
    <property type="evidence" value="ECO:0007669"/>
    <property type="project" value="TreeGrafter"/>
</dbReference>
<comment type="caution">
    <text evidence="2">The sequence shown here is derived from an EMBL/GenBank/DDBJ whole genome shotgun (WGS) entry which is preliminary data.</text>
</comment>
<feature type="non-terminal residue" evidence="2">
    <location>
        <position position="227"/>
    </location>
</feature>
<protein>
    <submittedName>
        <fullName evidence="2">Uncharacterized protein</fullName>
    </submittedName>
</protein>
<dbReference type="GO" id="GO:0007052">
    <property type="term" value="P:mitotic spindle organization"/>
    <property type="evidence" value="ECO:0007669"/>
    <property type="project" value="InterPro"/>
</dbReference>
<organism evidence="2 3">
    <name type="scientific">Gulo gulo</name>
    <name type="common">Wolverine</name>
    <name type="synonym">Gluton</name>
    <dbReference type="NCBI Taxonomy" id="48420"/>
    <lineage>
        <taxon>Eukaryota</taxon>
        <taxon>Metazoa</taxon>
        <taxon>Chordata</taxon>
        <taxon>Craniata</taxon>
        <taxon>Vertebrata</taxon>
        <taxon>Euteleostomi</taxon>
        <taxon>Mammalia</taxon>
        <taxon>Eutheria</taxon>
        <taxon>Laurasiatheria</taxon>
        <taxon>Carnivora</taxon>
        <taxon>Caniformia</taxon>
        <taxon>Musteloidea</taxon>
        <taxon>Mustelidae</taxon>
        <taxon>Guloninae</taxon>
        <taxon>Gulo</taxon>
    </lineage>
</organism>
<accession>A0A9X9M0I2</accession>
<dbReference type="InterPro" id="IPR039915">
    <property type="entry name" value="TACC"/>
</dbReference>
<reference evidence="2 3" key="1">
    <citation type="submission" date="2018-10" db="EMBL/GenBank/DDBJ databases">
        <authorList>
            <person name="Ekblom R."/>
            <person name="Jareborg N."/>
        </authorList>
    </citation>
    <scope>NUCLEOTIDE SEQUENCE [LARGE SCALE GENOMIC DNA]</scope>
    <source>
        <tissue evidence="2">Muscle</tissue>
    </source>
</reference>
<dbReference type="PANTHER" id="PTHR13924">
    <property type="entry name" value="TRANSFORMING ACIDIC COILED-COIL CONTAINING PROTEIN 1/2"/>
    <property type="match status" value="1"/>
</dbReference>
<feature type="region of interest" description="Disordered" evidence="1">
    <location>
        <begin position="1"/>
        <end position="157"/>
    </location>
</feature>
<feature type="compositionally biased region" description="Low complexity" evidence="1">
    <location>
        <begin position="116"/>
        <end position="129"/>
    </location>
</feature>
<proteinExistence type="predicted"/>
<dbReference type="PANTHER" id="PTHR13924:SF11">
    <property type="entry name" value="TRANSFORMING ACIDIC COILED-COIL-CONTAINING PROTEIN 2"/>
    <property type="match status" value="1"/>
</dbReference>
<dbReference type="GO" id="GO:0005737">
    <property type="term" value="C:cytoplasm"/>
    <property type="evidence" value="ECO:0007669"/>
    <property type="project" value="TreeGrafter"/>
</dbReference>
<evidence type="ECO:0000256" key="1">
    <source>
        <dbReference type="SAM" id="MobiDB-lite"/>
    </source>
</evidence>
<evidence type="ECO:0000313" key="2">
    <source>
        <dbReference type="EMBL" id="VCX10541.1"/>
    </source>
</evidence>
<sequence>MGAGAAGEAEGDVTLSTAETGARVAGDPPETGTTRMFSGAAHGDAGCSAGAPGSEDATTLPAASPAGHLPAEEQPGPQPPTPAGGRKVQVSSSPEPDKPWDPKPQTLAPRVLQAESSSPGPGLSTLPSIPEKDAPDAPDEVLSDAAKSVGGAERSHVADDVIQPAAVEDLGNPLLAASSHHGDALSQVSRDLTAQRYMGAGSASGGGTPGPRPCGCLPPLPPLPCMP</sequence>